<dbReference type="Proteomes" id="UP000597206">
    <property type="component" value="Unassembled WGS sequence"/>
</dbReference>
<evidence type="ECO:0000313" key="3">
    <source>
        <dbReference type="Proteomes" id="UP000597206"/>
    </source>
</evidence>
<reference evidence="2 3" key="1">
    <citation type="submission" date="2020-11" db="EMBL/GenBank/DDBJ databases">
        <title>Vibrio nitrifigilis sp. nov., a marine nitrogen-fixing bacterium isolated from the lagoon sediment of an islet inside an atoll.</title>
        <authorList>
            <person name="Wang L.-T."/>
            <person name="Shieh W.Y."/>
        </authorList>
    </citation>
    <scope>NUCLEOTIDE SEQUENCE [LARGE SCALE GENOMIC DNA]</scope>
    <source>
        <strain evidence="2 3">NFV-1</strain>
    </source>
</reference>
<dbReference type="EMBL" id="JADPMR010000004">
    <property type="protein sequence ID" value="MBF9003445.1"/>
    <property type="molecule type" value="Genomic_DNA"/>
</dbReference>
<keyword evidence="1" id="KW-0732">Signal</keyword>
<dbReference type="RefSeq" id="WP_196125368.1">
    <property type="nucleotide sequence ID" value="NZ_JADPMR010000004.1"/>
</dbReference>
<dbReference type="InterPro" id="IPR011990">
    <property type="entry name" value="TPR-like_helical_dom_sf"/>
</dbReference>
<comment type="caution">
    <text evidence="2">The sequence shown here is derived from an EMBL/GenBank/DDBJ whole genome shotgun (WGS) entry which is preliminary data.</text>
</comment>
<protein>
    <recommendedName>
        <fullName evidence="4">Sel1 repeat family protein</fullName>
    </recommendedName>
</protein>
<accession>A0ABS0GMA8</accession>
<feature type="chain" id="PRO_5045086857" description="Sel1 repeat family protein" evidence="1">
    <location>
        <begin position="18"/>
        <end position="363"/>
    </location>
</feature>
<evidence type="ECO:0000313" key="2">
    <source>
        <dbReference type="EMBL" id="MBF9003445.1"/>
    </source>
</evidence>
<dbReference type="Gene3D" id="1.25.40.10">
    <property type="entry name" value="Tetratricopeptide repeat domain"/>
    <property type="match status" value="1"/>
</dbReference>
<name>A0ABS0GMA8_9VIBR</name>
<organism evidence="2 3">
    <name type="scientific">Vibrio nitrifigilis</name>
    <dbReference type="NCBI Taxonomy" id="2789781"/>
    <lineage>
        <taxon>Bacteria</taxon>
        <taxon>Pseudomonadati</taxon>
        <taxon>Pseudomonadota</taxon>
        <taxon>Gammaproteobacteria</taxon>
        <taxon>Vibrionales</taxon>
        <taxon>Vibrionaceae</taxon>
        <taxon>Vibrio</taxon>
    </lineage>
</organism>
<dbReference type="PROSITE" id="PS51257">
    <property type="entry name" value="PROKAR_LIPOPROTEIN"/>
    <property type="match status" value="1"/>
</dbReference>
<proteinExistence type="predicted"/>
<feature type="signal peptide" evidence="1">
    <location>
        <begin position="1"/>
        <end position="17"/>
    </location>
</feature>
<dbReference type="SUPFAM" id="SSF81901">
    <property type="entry name" value="HCP-like"/>
    <property type="match status" value="1"/>
</dbReference>
<gene>
    <name evidence="2" type="ORF">I1A42_23475</name>
</gene>
<evidence type="ECO:0008006" key="4">
    <source>
        <dbReference type="Google" id="ProtNLM"/>
    </source>
</evidence>
<evidence type="ECO:0000256" key="1">
    <source>
        <dbReference type="SAM" id="SignalP"/>
    </source>
</evidence>
<keyword evidence="3" id="KW-1185">Reference proteome</keyword>
<sequence>MKIFKCMFLFFVMLITACDDNNPKTVSFDINKEIISFIHEDLNNSEIDDYYITSTYKPRDKLYKPVLYIQRERWDLAIPLLKELVQENNADAMYWLASISGGSVLSGKKMAMLFERSANLGNPYAALRLDSGAKDCDSYLRGYCSKKWGKKARKILESRAKKGDIKSEYQLAIINGVNYRDTLKLALKNAKNNYYYPLYKYIEYSRYLSVDTRKELYNLMIDKNFTPVGQLMNLNFSMDNLSYEFYSKAFIKLKFNSDFWYSNYNINSKLFDKYKKRIYALNVVKGTFIIDLIKSSDSEGNINPDSVKYKEIVKSFNSDLDELGLDTIKQQEIKDIKSESIKISNNFKPLIYIDEFNYDPNVI</sequence>